<evidence type="ECO:0000313" key="3">
    <source>
        <dbReference type="Proteomes" id="UP000225706"/>
    </source>
</evidence>
<dbReference type="AlphaFoldDB" id="A0A2B4R8Z1"/>
<dbReference type="PANTHER" id="PTHR47331:SF5">
    <property type="entry name" value="RIBONUCLEASE H"/>
    <property type="match status" value="1"/>
</dbReference>
<dbReference type="InterPro" id="IPR005312">
    <property type="entry name" value="DUF1759"/>
</dbReference>
<reference evidence="3" key="1">
    <citation type="journal article" date="2017" name="bioRxiv">
        <title>Comparative analysis of the genomes of Stylophora pistillata and Acropora digitifera provides evidence for extensive differences between species of corals.</title>
        <authorList>
            <person name="Voolstra C.R."/>
            <person name="Li Y."/>
            <person name="Liew Y.J."/>
            <person name="Baumgarten S."/>
            <person name="Zoccola D."/>
            <person name="Flot J.-F."/>
            <person name="Tambutte S."/>
            <person name="Allemand D."/>
            <person name="Aranda M."/>
        </authorList>
    </citation>
    <scope>NUCLEOTIDE SEQUENCE [LARGE SCALE GENOMIC DNA]</scope>
</reference>
<keyword evidence="3" id="KW-1185">Reference proteome</keyword>
<accession>A0A2B4R8Z1</accession>
<dbReference type="PANTHER" id="PTHR47331">
    <property type="entry name" value="PHD-TYPE DOMAIN-CONTAINING PROTEIN"/>
    <property type="match status" value="1"/>
</dbReference>
<evidence type="ECO:0000313" key="2">
    <source>
        <dbReference type="EMBL" id="PFX14814.1"/>
    </source>
</evidence>
<name>A0A2B4R8Z1_STYPI</name>
<proteinExistence type="predicted"/>
<evidence type="ECO:0000256" key="1">
    <source>
        <dbReference type="SAM" id="MobiDB-lite"/>
    </source>
</evidence>
<dbReference type="EMBL" id="LSMT01000725">
    <property type="protein sequence ID" value="PFX14814.1"/>
    <property type="molecule type" value="Genomic_DNA"/>
</dbReference>
<gene>
    <name evidence="2" type="ORF">AWC38_SpisGene21000</name>
</gene>
<feature type="region of interest" description="Disordered" evidence="1">
    <location>
        <begin position="303"/>
        <end position="362"/>
    </location>
</feature>
<protein>
    <recommendedName>
        <fullName evidence="4">Peptidase aspartic putative domain-containing protein</fullName>
    </recommendedName>
</protein>
<sequence length="839" mass="95457">MIVIFSTITSSLELAHDEERRFATPSNDVALLFVDVRGKTLSRGTDKGMAYAKFKAHKFSYLNISNIGSDYVMKGSECGLACVNIPLCFSFNLAALQDVIGKLLCELLPSDIYNNSEKFVANHSHHHFSITTLMNAPRTHTLAMSKLIVQILWDPTYAPVSQPIIEMEKHADKLYGRFLRLAFKDGVDGGFKTPSEIDKVEIETWTSRQIEYLLRRRAPFKGVVTKNSKKAKDNISKNGSKTVLRTVKVRILQALQDASKTKEDVITLQSDDVTKRAESEEWLDNLRDEVEDIVDSSEEYLESCTDESSRVSEESSVATDVVSEVDDKGRKKLTPKLVVKDFDPEETKGNEENEPSEDGLDSKDFDRLFKGIKKPALTVFSGDKNLYHDWKAQFEIFVDRMKAPAKTKMMMLKNSLTGKPLRVVERLGYTSKHYQTALQKLDQKNGGEERLLQRYLEAILHASPVEEANLKELEIFSDRLIDIVAKLEDSDQHQEQAGVSALYIVVQQKLAESLLITYQEWLHRRPRKDGLSLFSKWLQKQVVILRKSEKLKRKQRKRQRFERRSNPPERVDAAVETRNAFSDSELAGDVVLRTVPVWLIGSEGQRVQVNAFLDDGSDSTYVRDDIATALDLKAKAQTPTLTTLTDSCIPLTGKTVSLTIKSIDGEAQAIVEAWTLNEMCQDLSIPDWNEHKIKWEHLKNIPFPKAPGRKTIDTLIESDHPELTLALRECYGPIGTPVARKTPLGWTYVGRLPSIRSAKRITYARNFRIQTLHEVRLDEKLREMWEIDSLGVRNSDDNQLNQEEILAMSKVENSRKWTGGRYEVAIPWKEETPSLPDNR</sequence>
<dbReference type="OrthoDB" id="5952323at2759"/>
<feature type="compositionally biased region" description="Basic and acidic residues" evidence="1">
    <location>
        <begin position="338"/>
        <end position="351"/>
    </location>
</feature>
<comment type="caution">
    <text evidence="2">The sequence shown here is derived from an EMBL/GenBank/DDBJ whole genome shotgun (WGS) entry which is preliminary data.</text>
</comment>
<dbReference type="Proteomes" id="UP000225706">
    <property type="component" value="Unassembled WGS sequence"/>
</dbReference>
<dbReference type="Pfam" id="PF03564">
    <property type="entry name" value="DUF1759"/>
    <property type="match status" value="1"/>
</dbReference>
<evidence type="ECO:0008006" key="4">
    <source>
        <dbReference type="Google" id="ProtNLM"/>
    </source>
</evidence>
<organism evidence="2 3">
    <name type="scientific">Stylophora pistillata</name>
    <name type="common">Smooth cauliflower coral</name>
    <dbReference type="NCBI Taxonomy" id="50429"/>
    <lineage>
        <taxon>Eukaryota</taxon>
        <taxon>Metazoa</taxon>
        <taxon>Cnidaria</taxon>
        <taxon>Anthozoa</taxon>
        <taxon>Hexacorallia</taxon>
        <taxon>Scleractinia</taxon>
        <taxon>Astrocoeniina</taxon>
        <taxon>Pocilloporidae</taxon>
        <taxon>Stylophora</taxon>
    </lineage>
</organism>